<feature type="compositionally biased region" description="Basic and acidic residues" evidence="7">
    <location>
        <begin position="315"/>
        <end position="333"/>
    </location>
</feature>
<dbReference type="GO" id="GO:0003724">
    <property type="term" value="F:RNA helicase activity"/>
    <property type="evidence" value="ECO:0007669"/>
    <property type="project" value="UniProtKB-EC"/>
</dbReference>
<evidence type="ECO:0000256" key="7">
    <source>
        <dbReference type="SAM" id="MobiDB-lite"/>
    </source>
</evidence>
<dbReference type="Gene3D" id="3.40.50.300">
    <property type="entry name" value="P-loop containing nucleotide triphosphate hydrolases"/>
    <property type="match status" value="2"/>
</dbReference>
<evidence type="ECO:0000256" key="5">
    <source>
        <dbReference type="ARBA" id="ARBA00022884"/>
    </source>
</evidence>
<feature type="domain" description="Helicase ATP-binding" evidence="8">
    <location>
        <begin position="123"/>
        <end position="282"/>
    </location>
</feature>
<dbReference type="CDD" id="cd00268">
    <property type="entry name" value="DEADc"/>
    <property type="match status" value="1"/>
</dbReference>
<accession>K8EQ91</accession>
<dbReference type="GO" id="GO:0003723">
    <property type="term" value="F:RNA binding"/>
    <property type="evidence" value="ECO:0007669"/>
    <property type="project" value="UniProtKB-UniRule"/>
</dbReference>
<dbReference type="InterPro" id="IPR027417">
    <property type="entry name" value="P-loop_NTPase"/>
</dbReference>
<dbReference type="GO" id="GO:0016787">
    <property type="term" value="F:hydrolase activity"/>
    <property type="evidence" value="ECO:0007669"/>
    <property type="project" value="UniProtKB-KW"/>
</dbReference>
<dbReference type="InterPro" id="IPR014001">
    <property type="entry name" value="Helicase_ATP-bd"/>
</dbReference>
<evidence type="ECO:0000313" key="10">
    <source>
        <dbReference type="EMBL" id="CCO20104.1"/>
    </source>
</evidence>
<evidence type="ECO:0000259" key="9">
    <source>
        <dbReference type="PROSITE" id="PS51194"/>
    </source>
</evidence>
<dbReference type="GeneID" id="19011278"/>
<comment type="similarity">
    <text evidence="6">Belongs to the DEAD box helicase family.</text>
</comment>
<comment type="function">
    <text evidence="6">RNA helicase.</text>
</comment>
<keyword evidence="2 6" id="KW-0378">Hydrolase</keyword>
<sequence length="618" mass="69823">MVFPIASKSSSTGGECSSFLNFGRRRFRGREERRFGGGLRKENTPTYNNTTTTHLQKRGFVLASTNGINNNNEQLKLFSVSREEGEGVDNTNNSNIRIHPLILKNLRTRLSIAEPTECQSAAIPLLAENLDVVIAAETGSGKTYSYAIPIVSNILKRKEIERREEVSALILCPNAHLCDQVKKAIDILTLPDDSEDDSEKKSIVRTVALTPDRGLPSSFPDIIVCTPARAEQDVFDWREGSWRKGAFTPYVKFIRTVVLDEADMLLGGGYARKVRNCFDVLFREEKLAATRGFYKTFEDESEINVKTTTGEWNNDLERDTEASMEQNWRKDHDFEEEEEEEDKEEDEDSDDDDENAQQHEYEYERKEQQKKKKKKPKARLGGKGKMGKGTNREFRRQYVFAAATVMSTGKRTPGAVLKFGFPDAVWTKSSSLHKPRAELTQTWREVSLETRAKALFDALDMDPKTAQVEKTLVFVNSGSVCEAISNELANFGAKAASFHSDIDPLERESRLRRFASQDIDVLVATDSVSRGVDIPNVKHVVQAEFAQNATEYLHRVGRTARAGKLGRATNILLPGDFDLANAIRKAELENRSVEDTFSRKRSFRNKFKKYGESRKRAA</sequence>
<dbReference type="AlphaFoldDB" id="K8EQ91"/>
<dbReference type="InterPro" id="IPR001650">
    <property type="entry name" value="Helicase_C-like"/>
</dbReference>
<protein>
    <recommendedName>
        <fullName evidence="6">ATP-dependent RNA helicase</fullName>
        <ecNumber evidence="6">3.6.4.13</ecNumber>
    </recommendedName>
</protein>
<keyword evidence="5 6" id="KW-0694">RNA-binding</keyword>
<keyword evidence="1 6" id="KW-0547">Nucleotide-binding</keyword>
<comment type="domain">
    <text evidence="6">The Q motif is unique to and characteristic of the DEAD box family of RNA helicases and controls ATP binding and hydrolysis.</text>
</comment>
<dbReference type="PROSITE" id="PS51192">
    <property type="entry name" value="HELICASE_ATP_BIND_1"/>
    <property type="match status" value="1"/>
</dbReference>
<feature type="domain" description="Helicase C-terminal" evidence="9">
    <location>
        <begin position="460"/>
        <end position="604"/>
    </location>
</feature>
<dbReference type="InterPro" id="IPR044742">
    <property type="entry name" value="DEAD/DEAH_RhlB"/>
</dbReference>
<dbReference type="SMART" id="SM00487">
    <property type="entry name" value="DEXDc"/>
    <property type="match status" value="1"/>
</dbReference>
<dbReference type="Proteomes" id="UP000198341">
    <property type="component" value="Chromosome 16"/>
</dbReference>
<comment type="catalytic activity">
    <reaction evidence="6">
        <text>ATP + H2O = ADP + phosphate + H(+)</text>
        <dbReference type="Rhea" id="RHEA:13065"/>
        <dbReference type="ChEBI" id="CHEBI:15377"/>
        <dbReference type="ChEBI" id="CHEBI:15378"/>
        <dbReference type="ChEBI" id="CHEBI:30616"/>
        <dbReference type="ChEBI" id="CHEBI:43474"/>
        <dbReference type="ChEBI" id="CHEBI:456216"/>
        <dbReference type="EC" id="3.6.4.13"/>
    </reaction>
</comment>
<keyword evidence="4 6" id="KW-0067">ATP-binding</keyword>
<keyword evidence="11" id="KW-1185">Reference proteome</keyword>
<dbReference type="Pfam" id="PF00270">
    <property type="entry name" value="DEAD"/>
    <property type="match status" value="1"/>
</dbReference>
<feature type="compositionally biased region" description="Basic residues" evidence="7">
    <location>
        <begin position="368"/>
        <end position="386"/>
    </location>
</feature>
<proteinExistence type="inferred from homology"/>
<feature type="region of interest" description="Disordered" evidence="7">
    <location>
        <begin position="308"/>
        <end position="389"/>
    </location>
</feature>
<dbReference type="KEGG" id="bpg:Bathy16g02020"/>
<dbReference type="PANTHER" id="PTHR24031">
    <property type="entry name" value="RNA HELICASE"/>
    <property type="match status" value="1"/>
</dbReference>
<feature type="region of interest" description="Disordered" evidence="7">
    <location>
        <begin position="31"/>
        <end position="50"/>
    </location>
</feature>
<organism evidence="10 11">
    <name type="scientific">Bathycoccus prasinos</name>
    <dbReference type="NCBI Taxonomy" id="41875"/>
    <lineage>
        <taxon>Eukaryota</taxon>
        <taxon>Viridiplantae</taxon>
        <taxon>Chlorophyta</taxon>
        <taxon>Mamiellophyceae</taxon>
        <taxon>Mamiellales</taxon>
        <taxon>Bathycoccaceae</taxon>
        <taxon>Bathycoccus</taxon>
    </lineage>
</organism>
<dbReference type="EC" id="3.6.4.13" evidence="6"/>
<evidence type="ECO:0000256" key="4">
    <source>
        <dbReference type="ARBA" id="ARBA00022840"/>
    </source>
</evidence>
<feature type="compositionally biased region" description="Basic and acidic residues" evidence="7">
    <location>
        <begin position="31"/>
        <end position="43"/>
    </location>
</feature>
<evidence type="ECO:0000256" key="1">
    <source>
        <dbReference type="ARBA" id="ARBA00022741"/>
    </source>
</evidence>
<keyword evidence="3 6" id="KW-0347">Helicase</keyword>
<dbReference type="SUPFAM" id="SSF52540">
    <property type="entry name" value="P-loop containing nucleoside triphosphate hydrolases"/>
    <property type="match status" value="1"/>
</dbReference>
<dbReference type="SMART" id="SM00490">
    <property type="entry name" value="HELICc"/>
    <property type="match status" value="1"/>
</dbReference>
<feature type="compositionally biased region" description="Acidic residues" evidence="7">
    <location>
        <begin position="334"/>
        <end position="355"/>
    </location>
</feature>
<evidence type="ECO:0000256" key="2">
    <source>
        <dbReference type="ARBA" id="ARBA00022801"/>
    </source>
</evidence>
<reference evidence="10 11" key="1">
    <citation type="submission" date="2011-10" db="EMBL/GenBank/DDBJ databases">
        <authorList>
            <person name="Genoscope - CEA"/>
        </authorList>
    </citation>
    <scope>NUCLEOTIDE SEQUENCE [LARGE SCALE GENOMIC DNA]</scope>
    <source>
        <strain evidence="10 11">RCC 1105</strain>
    </source>
</reference>
<dbReference type="PROSITE" id="PS51194">
    <property type="entry name" value="HELICASE_CTER"/>
    <property type="match status" value="1"/>
</dbReference>
<name>K8EQ91_9CHLO</name>
<feature type="compositionally biased region" description="Basic and acidic residues" evidence="7">
    <location>
        <begin position="356"/>
        <end position="367"/>
    </location>
</feature>
<dbReference type="STRING" id="41875.K8EQ91"/>
<dbReference type="InterPro" id="IPR011545">
    <property type="entry name" value="DEAD/DEAH_box_helicase_dom"/>
</dbReference>
<dbReference type="Pfam" id="PF00271">
    <property type="entry name" value="Helicase_C"/>
    <property type="match status" value="1"/>
</dbReference>
<evidence type="ECO:0000256" key="6">
    <source>
        <dbReference type="RuleBase" id="RU365068"/>
    </source>
</evidence>
<dbReference type="eggNOG" id="KOG0333">
    <property type="taxonomic scope" value="Eukaryota"/>
</dbReference>
<evidence type="ECO:0000256" key="3">
    <source>
        <dbReference type="ARBA" id="ARBA00022806"/>
    </source>
</evidence>
<dbReference type="EMBL" id="FO082263">
    <property type="protein sequence ID" value="CCO20104.1"/>
    <property type="molecule type" value="Genomic_DNA"/>
</dbReference>
<dbReference type="GO" id="GO:0005524">
    <property type="term" value="F:ATP binding"/>
    <property type="evidence" value="ECO:0007669"/>
    <property type="project" value="UniProtKB-UniRule"/>
</dbReference>
<gene>
    <name evidence="10" type="ordered locus">Bathy16g02020</name>
</gene>
<dbReference type="RefSeq" id="XP_007508487.1">
    <property type="nucleotide sequence ID" value="XM_007508425.1"/>
</dbReference>
<evidence type="ECO:0000259" key="8">
    <source>
        <dbReference type="PROSITE" id="PS51192"/>
    </source>
</evidence>
<dbReference type="OrthoDB" id="10256233at2759"/>
<evidence type="ECO:0000313" key="11">
    <source>
        <dbReference type="Proteomes" id="UP000198341"/>
    </source>
</evidence>
<dbReference type="CDD" id="cd18787">
    <property type="entry name" value="SF2_C_DEAD"/>
    <property type="match status" value="1"/>
</dbReference>